<reference evidence="1 2" key="1">
    <citation type="submission" date="2019-07" db="EMBL/GenBank/DDBJ databases">
        <title>Genomic Encyclopedia of Type Strains, Phase III (KMG-III): the genomes of soil and plant-associated and newly described type strains.</title>
        <authorList>
            <person name="Whitman W."/>
        </authorList>
    </citation>
    <scope>NUCLEOTIDE SEQUENCE [LARGE SCALE GENOMIC DNA]</scope>
    <source>
        <strain evidence="1 2">BL24</strain>
    </source>
</reference>
<dbReference type="AlphaFoldDB" id="A0A5S5C1A5"/>
<dbReference type="EMBL" id="VNHS01000009">
    <property type="protein sequence ID" value="TYP71743.1"/>
    <property type="molecule type" value="Genomic_DNA"/>
</dbReference>
<accession>A0A5S5C1A5</accession>
<proteinExistence type="predicted"/>
<dbReference type="OrthoDB" id="9794615at2"/>
<dbReference type="Proteomes" id="UP000323257">
    <property type="component" value="Unassembled WGS sequence"/>
</dbReference>
<name>A0A5S5C1A5_9BACL</name>
<dbReference type="RefSeq" id="WP_148931384.1">
    <property type="nucleotide sequence ID" value="NZ_VNHS01000009.1"/>
</dbReference>
<sequence length="230" mass="25811">MRIPSIHPPIVDRIDAILPVRPIARQDLAANPDRQPYGGGLPLEMLHAAKDAIEQTNRWLKQSLRARQAAQAVAELRVTSLRAESDVQSQWVRSIQSLVQEANALQAVFKAADGSLHPMLQEAIDATFARGASWRTGLTRRTAAGEWALDEEQLQAAFDSHPFAAIRAWSGGEGIARQLIDAIDEIRNLPFSDLLQSSTLSFHLRQYYYNDTPYQNSPVPWNGFWLNRYV</sequence>
<evidence type="ECO:0000313" key="2">
    <source>
        <dbReference type="Proteomes" id="UP000323257"/>
    </source>
</evidence>
<comment type="caution">
    <text evidence="1">The sequence shown here is derived from an EMBL/GenBank/DDBJ whole genome shotgun (WGS) entry which is preliminary data.</text>
</comment>
<organism evidence="1 2">
    <name type="scientific">Paenibacillus methanolicus</name>
    <dbReference type="NCBI Taxonomy" id="582686"/>
    <lineage>
        <taxon>Bacteria</taxon>
        <taxon>Bacillati</taxon>
        <taxon>Bacillota</taxon>
        <taxon>Bacilli</taxon>
        <taxon>Bacillales</taxon>
        <taxon>Paenibacillaceae</taxon>
        <taxon>Paenibacillus</taxon>
    </lineage>
</organism>
<evidence type="ECO:0000313" key="1">
    <source>
        <dbReference type="EMBL" id="TYP71743.1"/>
    </source>
</evidence>
<gene>
    <name evidence="1" type="ORF">BCM02_10921</name>
</gene>
<keyword evidence="2" id="KW-1185">Reference proteome</keyword>
<protein>
    <submittedName>
        <fullName evidence="1">Uncharacterized protein</fullName>
    </submittedName>
</protein>